<organism evidence="3 4">
    <name type="scientific">Lepraria finkii</name>
    <dbReference type="NCBI Taxonomy" id="1340010"/>
    <lineage>
        <taxon>Eukaryota</taxon>
        <taxon>Fungi</taxon>
        <taxon>Dikarya</taxon>
        <taxon>Ascomycota</taxon>
        <taxon>Pezizomycotina</taxon>
        <taxon>Lecanoromycetes</taxon>
        <taxon>OSLEUM clade</taxon>
        <taxon>Lecanoromycetidae</taxon>
        <taxon>Lecanorales</taxon>
        <taxon>Lecanorineae</taxon>
        <taxon>Stereocaulaceae</taxon>
        <taxon>Lepraria</taxon>
    </lineage>
</organism>
<feature type="signal peptide" evidence="2">
    <location>
        <begin position="1"/>
        <end position="19"/>
    </location>
</feature>
<reference evidence="3 4" key="1">
    <citation type="submission" date="2024-09" db="EMBL/GenBank/DDBJ databases">
        <title>Rethinking Asexuality: The Enigmatic Case of Functional Sexual Genes in Lepraria (Stereocaulaceae).</title>
        <authorList>
            <person name="Doellman M."/>
            <person name="Sun Y."/>
            <person name="Barcenas-Pena A."/>
            <person name="Lumbsch H.T."/>
            <person name="Grewe F."/>
        </authorList>
    </citation>
    <scope>NUCLEOTIDE SEQUENCE [LARGE SCALE GENOMIC DNA]</scope>
    <source>
        <strain evidence="3 4">Grewe 0041</strain>
    </source>
</reference>
<name>A0ABR4BC71_9LECA</name>
<dbReference type="Proteomes" id="UP001590951">
    <property type="component" value="Unassembled WGS sequence"/>
</dbReference>
<proteinExistence type="predicted"/>
<comment type="caution">
    <text evidence="3">The sequence shown here is derived from an EMBL/GenBank/DDBJ whole genome shotgun (WGS) entry which is preliminary data.</text>
</comment>
<gene>
    <name evidence="3" type="ORF">ABVK25_004247</name>
</gene>
<evidence type="ECO:0000256" key="1">
    <source>
        <dbReference type="SAM" id="MobiDB-lite"/>
    </source>
</evidence>
<evidence type="ECO:0000313" key="4">
    <source>
        <dbReference type="Proteomes" id="UP001590951"/>
    </source>
</evidence>
<feature type="region of interest" description="Disordered" evidence="1">
    <location>
        <begin position="196"/>
        <end position="215"/>
    </location>
</feature>
<evidence type="ECO:0000313" key="3">
    <source>
        <dbReference type="EMBL" id="KAL2055439.1"/>
    </source>
</evidence>
<evidence type="ECO:0000256" key="2">
    <source>
        <dbReference type="SAM" id="SignalP"/>
    </source>
</evidence>
<keyword evidence="4" id="KW-1185">Reference proteome</keyword>
<dbReference type="EMBL" id="JBHFEH010000011">
    <property type="protein sequence ID" value="KAL2055439.1"/>
    <property type="molecule type" value="Genomic_DNA"/>
</dbReference>
<sequence>MPFLRTSLWLFQNLVFALTLSLPSPSPSVRSFATPTPAVNDTLVPYNSLHSSAAQIFTYRVPHSTIELRVACTIPVDSRDLGNTLLRIHEYIGENIQAYGDSWLWPKEDPFGWYKSGPDPQTGVNFTVQSVVSKHMTWGVLQIAVDGLYLSLPNQGRNFGAHFQIWDYEVHAEWGYGQVGVFRTLAEGQNILAVPPGNDTTTGGAKVGDTNLQAS</sequence>
<accession>A0ABR4BC71</accession>
<keyword evidence="2" id="KW-0732">Signal</keyword>
<protein>
    <submittedName>
        <fullName evidence="3">Uncharacterized protein</fullName>
    </submittedName>
</protein>
<feature type="chain" id="PRO_5046774263" evidence="2">
    <location>
        <begin position="20"/>
        <end position="215"/>
    </location>
</feature>